<feature type="signal peptide" evidence="2">
    <location>
        <begin position="1"/>
        <end position="32"/>
    </location>
</feature>
<dbReference type="InterPro" id="IPR013783">
    <property type="entry name" value="Ig-like_fold"/>
</dbReference>
<dbReference type="InterPro" id="IPR008964">
    <property type="entry name" value="Invasin/intimin_cell_adhesion"/>
</dbReference>
<proteinExistence type="inferred from homology"/>
<comment type="similarity">
    <text evidence="1">Belongs to the intimin/invasin family.</text>
</comment>
<protein>
    <recommendedName>
        <fullName evidence="3">Big-1 domain-containing protein</fullName>
    </recommendedName>
</protein>
<comment type="caution">
    <text evidence="4">The sequence shown here is derived from an EMBL/GenBank/DDBJ whole genome shotgun (WGS) entry which is preliminary data.</text>
</comment>
<evidence type="ECO:0000259" key="3">
    <source>
        <dbReference type="Pfam" id="PF02369"/>
    </source>
</evidence>
<evidence type="ECO:0000256" key="1">
    <source>
        <dbReference type="ARBA" id="ARBA00010116"/>
    </source>
</evidence>
<dbReference type="InterPro" id="IPR003344">
    <property type="entry name" value="Big_1_dom"/>
</dbReference>
<feature type="chain" id="PRO_5045666388" description="Big-1 domain-containing protein" evidence="2">
    <location>
        <begin position="33"/>
        <end position="843"/>
    </location>
</feature>
<name>A0ABN3A7F9_9ACTN</name>
<accession>A0ABN3A7F9</accession>
<evidence type="ECO:0000313" key="5">
    <source>
        <dbReference type="Proteomes" id="UP001501771"/>
    </source>
</evidence>
<evidence type="ECO:0000313" key="4">
    <source>
        <dbReference type="EMBL" id="GAA2155564.1"/>
    </source>
</evidence>
<keyword evidence="2" id="KW-0732">Signal</keyword>
<dbReference type="Pfam" id="PF02369">
    <property type="entry name" value="Big_1"/>
    <property type="match status" value="1"/>
</dbReference>
<reference evidence="4 5" key="1">
    <citation type="journal article" date="2019" name="Int. J. Syst. Evol. Microbiol.">
        <title>The Global Catalogue of Microorganisms (GCM) 10K type strain sequencing project: providing services to taxonomists for standard genome sequencing and annotation.</title>
        <authorList>
            <consortium name="The Broad Institute Genomics Platform"/>
            <consortium name="The Broad Institute Genome Sequencing Center for Infectious Disease"/>
            <person name="Wu L."/>
            <person name="Ma J."/>
        </authorList>
    </citation>
    <scope>NUCLEOTIDE SEQUENCE [LARGE SCALE GENOMIC DNA]</scope>
    <source>
        <strain evidence="4 5">JCM 16022</strain>
    </source>
</reference>
<gene>
    <name evidence="4" type="ORF">GCM10009844_42820</name>
</gene>
<sequence length="843" mass="86085">MNSSGIKRGLAAGAISALAVTGLPFLASSASAAVGDSITVASVGPTLNAGDLGGVVVLKTKGLTAGDEANIKAIGTDLKSSADNANQTVLVKDATFIADKSANDSNPNDGYDEVKLHVAVTTPHDGDTAHYALYVDDNNSNTVDANEARTTVDQSTSGKVAKIDVSPASQSAVQGVASDDYTVSLLDAADRPTQLLNADSITVAGDGDATPSDTSLSATDTELGTDTFTATGNTVGAHDITLVDTLTPTVKNKVTLNVTKAAVITADEVDIVTGADSWDGFGNGTDGGTTAVRVDQSSIRIDFKSTDVANDKNSTVILTVSSGNVTFGGEGSTKVSTKLDANGVGSVVITPDAGSIQAGDSITVSGNTFDQTLNFQRAAATAVEPSSDVYFSKLDGSVDVTATVLDQFGLPVTTGFLSAARNGANNDTAATTQKKPVGSDGSATFTFTDKDATAGDTDTVEFRYFADQYDNTGTDLGGDATIKYTVDGMGSDYKISLADTDTEAKDYDASDVTVVPLADTVADSGDEAADLDVDSTEPGAEMSVSVDNGALILEPGESKLSEGSSSVTAAAGDFNTASGYQIVGTKSGVVTVTVESAHRTETAQMTVGDETDQDSARNVTVSGPAEVENGATQIAYTAVITDAFGNPVPNIPVQQLNIQVSGPAQFQDSDVMTNAAGQINLNVKVDSGAEGDVTIKVTGLPDYWYNTQFGAAADRLHADSSTKDGEGLAASSNVATATTTVKAAPAPSGPSDIVAVLKGKSNGAKDDKLKVHTDKVAEGATVKLWKFNKNGKKVLVDEGTVNKWGNAKFVAADKNGNKVTKYIAKVLGTDANKAAKTNTKKVR</sequence>
<dbReference type="SUPFAM" id="SSF49373">
    <property type="entry name" value="Invasin/intimin cell-adhesion fragments"/>
    <property type="match status" value="1"/>
</dbReference>
<dbReference type="Proteomes" id="UP001501771">
    <property type="component" value="Unassembled WGS sequence"/>
</dbReference>
<feature type="domain" description="Big-1" evidence="3">
    <location>
        <begin position="620"/>
        <end position="698"/>
    </location>
</feature>
<dbReference type="Gene3D" id="2.60.40.10">
    <property type="entry name" value="Immunoglobulins"/>
    <property type="match status" value="1"/>
</dbReference>
<organism evidence="4 5">
    <name type="scientific">Nocardioides koreensis</name>
    <dbReference type="NCBI Taxonomy" id="433651"/>
    <lineage>
        <taxon>Bacteria</taxon>
        <taxon>Bacillati</taxon>
        <taxon>Actinomycetota</taxon>
        <taxon>Actinomycetes</taxon>
        <taxon>Propionibacteriales</taxon>
        <taxon>Nocardioidaceae</taxon>
        <taxon>Nocardioides</taxon>
    </lineage>
</organism>
<dbReference type="EMBL" id="BAAAQR010000017">
    <property type="protein sequence ID" value="GAA2155564.1"/>
    <property type="molecule type" value="Genomic_DNA"/>
</dbReference>
<dbReference type="RefSeq" id="WP_344157533.1">
    <property type="nucleotide sequence ID" value="NZ_BAAAQR010000017.1"/>
</dbReference>
<evidence type="ECO:0000256" key="2">
    <source>
        <dbReference type="SAM" id="SignalP"/>
    </source>
</evidence>
<keyword evidence="5" id="KW-1185">Reference proteome</keyword>